<dbReference type="Proteomes" id="UP001642487">
    <property type="component" value="Chromosome 7"/>
</dbReference>
<dbReference type="Pfam" id="PF04759">
    <property type="entry name" value="DUF617"/>
    <property type="match status" value="1"/>
</dbReference>
<name>A0ABP0YZ57_9ROSI</name>
<dbReference type="PANTHER" id="PTHR31696">
    <property type="entry name" value="PROTEIN MIZU-KUSSEI 1"/>
    <property type="match status" value="1"/>
</dbReference>
<dbReference type="EMBL" id="OZ021741">
    <property type="protein sequence ID" value="CAK9325696.1"/>
    <property type="molecule type" value="Genomic_DNA"/>
</dbReference>
<evidence type="ECO:0000313" key="3">
    <source>
        <dbReference type="Proteomes" id="UP001642487"/>
    </source>
</evidence>
<organism evidence="2 3">
    <name type="scientific">Citrullus colocynthis</name>
    <name type="common">colocynth</name>
    <dbReference type="NCBI Taxonomy" id="252529"/>
    <lineage>
        <taxon>Eukaryota</taxon>
        <taxon>Viridiplantae</taxon>
        <taxon>Streptophyta</taxon>
        <taxon>Embryophyta</taxon>
        <taxon>Tracheophyta</taxon>
        <taxon>Spermatophyta</taxon>
        <taxon>Magnoliopsida</taxon>
        <taxon>eudicotyledons</taxon>
        <taxon>Gunneridae</taxon>
        <taxon>Pentapetalae</taxon>
        <taxon>rosids</taxon>
        <taxon>fabids</taxon>
        <taxon>Cucurbitales</taxon>
        <taxon>Cucurbitaceae</taxon>
        <taxon>Benincaseae</taxon>
        <taxon>Citrullus</taxon>
    </lineage>
</organism>
<dbReference type="PANTHER" id="PTHR31696:SF73">
    <property type="entry name" value="EXPRESSED PROTEIN"/>
    <property type="match status" value="1"/>
</dbReference>
<evidence type="ECO:0008006" key="4">
    <source>
        <dbReference type="Google" id="ProtNLM"/>
    </source>
</evidence>
<proteinExistence type="predicted"/>
<feature type="region of interest" description="Disordered" evidence="1">
    <location>
        <begin position="237"/>
        <end position="257"/>
    </location>
</feature>
<accession>A0ABP0YZ57</accession>
<sequence>MAEPRKSSSPPPGISLQPSPKRSGFSKPSKLLRQIRAVFRTLPILSPACRIPLNGSRLHDGQIHGGTRITGTIFGYRKSRVNLAFQESPRCLPMLILELAIPTGKLLQDMGLGLVRLALECEKRPSEKRKILEEPIWTLYCNGKKSGYGVRRDPTNEDLKIMLTLNAVSMGAGVIPAENAAETADGDQLTYMRVDFERVTGSKDSETFYMMNPDTNNGAELSIFLFIPKYSIRTLSPELSSQRHSPTHRTKTRKTKRKLTEVDAILDKATTTLKKPNFSFR</sequence>
<keyword evidence="3" id="KW-1185">Reference proteome</keyword>
<reference evidence="2 3" key="1">
    <citation type="submission" date="2024-03" db="EMBL/GenBank/DDBJ databases">
        <authorList>
            <person name="Gkanogiannis A."/>
            <person name="Becerra Lopez-Lavalle L."/>
        </authorList>
    </citation>
    <scope>NUCLEOTIDE SEQUENCE [LARGE SCALE GENOMIC DNA]</scope>
</reference>
<feature type="region of interest" description="Disordered" evidence="1">
    <location>
        <begin position="1"/>
        <end position="27"/>
    </location>
</feature>
<evidence type="ECO:0000313" key="2">
    <source>
        <dbReference type="EMBL" id="CAK9325696.1"/>
    </source>
</evidence>
<dbReference type="InterPro" id="IPR006460">
    <property type="entry name" value="MIZ1-like_pln"/>
</dbReference>
<protein>
    <recommendedName>
        <fullName evidence="4">Protein MIZU-KUSSEI 1</fullName>
    </recommendedName>
</protein>
<dbReference type="NCBIfam" id="TIGR01570">
    <property type="entry name" value="A_thal_3588"/>
    <property type="match status" value="1"/>
</dbReference>
<gene>
    <name evidence="2" type="ORF">CITCOLO1_LOCUS17965</name>
</gene>
<evidence type="ECO:0000256" key="1">
    <source>
        <dbReference type="SAM" id="MobiDB-lite"/>
    </source>
</evidence>
<feature type="compositionally biased region" description="Basic residues" evidence="1">
    <location>
        <begin position="245"/>
        <end position="257"/>
    </location>
</feature>